<dbReference type="AlphaFoldDB" id="A0A2P5AUC7"/>
<reference evidence="2" key="1">
    <citation type="submission" date="2016-06" db="EMBL/GenBank/DDBJ databases">
        <title>Parallel loss of symbiosis genes in relatives of nitrogen-fixing non-legume Parasponia.</title>
        <authorList>
            <person name="Van Velzen R."/>
            <person name="Holmer R."/>
            <person name="Bu F."/>
            <person name="Rutten L."/>
            <person name="Van Zeijl A."/>
            <person name="Liu W."/>
            <person name="Santuari L."/>
            <person name="Cao Q."/>
            <person name="Sharma T."/>
            <person name="Shen D."/>
            <person name="Roswanjaya Y."/>
            <person name="Wardhani T."/>
            <person name="Kalhor M.S."/>
            <person name="Jansen J."/>
            <person name="Van den Hoogen J."/>
            <person name="Gungor B."/>
            <person name="Hartog M."/>
            <person name="Hontelez J."/>
            <person name="Verver J."/>
            <person name="Yang W.-C."/>
            <person name="Schijlen E."/>
            <person name="Repin R."/>
            <person name="Schilthuizen M."/>
            <person name="Schranz E."/>
            <person name="Heidstra R."/>
            <person name="Miyata K."/>
            <person name="Fedorova E."/>
            <person name="Kohlen W."/>
            <person name="Bisseling T."/>
            <person name="Smit S."/>
            <person name="Geurts R."/>
        </authorList>
    </citation>
    <scope>NUCLEOTIDE SEQUENCE [LARGE SCALE GENOMIC DNA]</scope>
    <source>
        <strain evidence="2">cv. WU1-14</strain>
    </source>
</reference>
<gene>
    <name evidence="1" type="ORF">PanWU01x14_299670</name>
</gene>
<keyword evidence="2" id="KW-1185">Reference proteome</keyword>
<sequence length="41" mass="4916">EDCRDYEIKRFEDQDYQFISKFWIGFPSLSKYMSSGKVIGT</sequence>
<feature type="non-terminal residue" evidence="1">
    <location>
        <position position="1"/>
    </location>
</feature>
<proteinExistence type="predicted"/>
<evidence type="ECO:0000313" key="1">
    <source>
        <dbReference type="EMBL" id="PON40115.1"/>
    </source>
</evidence>
<evidence type="ECO:0000313" key="2">
    <source>
        <dbReference type="Proteomes" id="UP000237105"/>
    </source>
</evidence>
<protein>
    <submittedName>
        <fullName evidence="1">Uncharacterized protein</fullName>
    </submittedName>
</protein>
<comment type="caution">
    <text evidence="1">The sequence shown here is derived from an EMBL/GenBank/DDBJ whole genome shotgun (WGS) entry which is preliminary data.</text>
</comment>
<organism evidence="1 2">
    <name type="scientific">Parasponia andersonii</name>
    <name type="common">Sponia andersonii</name>
    <dbReference type="NCBI Taxonomy" id="3476"/>
    <lineage>
        <taxon>Eukaryota</taxon>
        <taxon>Viridiplantae</taxon>
        <taxon>Streptophyta</taxon>
        <taxon>Embryophyta</taxon>
        <taxon>Tracheophyta</taxon>
        <taxon>Spermatophyta</taxon>
        <taxon>Magnoliopsida</taxon>
        <taxon>eudicotyledons</taxon>
        <taxon>Gunneridae</taxon>
        <taxon>Pentapetalae</taxon>
        <taxon>rosids</taxon>
        <taxon>fabids</taxon>
        <taxon>Rosales</taxon>
        <taxon>Cannabaceae</taxon>
        <taxon>Parasponia</taxon>
    </lineage>
</organism>
<accession>A0A2P5AUC7</accession>
<name>A0A2P5AUC7_PARAD</name>
<dbReference type="EMBL" id="JXTB01000446">
    <property type="protein sequence ID" value="PON40115.1"/>
    <property type="molecule type" value="Genomic_DNA"/>
</dbReference>
<dbReference type="Proteomes" id="UP000237105">
    <property type="component" value="Unassembled WGS sequence"/>
</dbReference>